<accession>A0A7K1FIM1</accession>
<dbReference type="SUPFAM" id="SSF53383">
    <property type="entry name" value="PLP-dependent transferases"/>
    <property type="match status" value="1"/>
</dbReference>
<dbReference type="InterPro" id="IPR015424">
    <property type="entry name" value="PyrdxlP-dep_Trfase"/>
</dbReference>
<comment type="similarity">
    <text evidence="5">Belongs to the class-II pyridoxal-phosphate-dependent aminotransferase family. MalY/PatB cystathionine beta-lyase subfamily.</text>
</comment>
<organism evidence="7 8">
    <name type="scientific">Nakamurella alba</name>
    <dbReference type="NCBI Taxonomy" id="2665158"/>
    <lineage>
        <taxon>Bacteria</taxon>
        <taxon>Bacillati</taxon>
        <taxon>Actinomycetota</taxon>
        <taxon>Actinomycetes</taxon>
        <taxon>Nakamurellales</taxon>
        <taxon>Nakamurellaceae</taxon>
        <taxon>Nakamurella</taxon>
    </lineage>
</organism>
<dbReference type="InterPro" id="IPR015422">
    <property type="entry name" value="PyrdxlP-dep_Trfase_small"/>
</dbReference>
<keyword evidence="8" id="KW-1185">Reference proteome</keyword>
<dbReference type="Gene3D" id="3.90.1150.10">
    <property type="entry name" value="Aspartate Aminotransferase, domain 1"/>
    <property type="match status" value="1"/>
</dbReference>
<evidence type="ECO:0000313" key="8">
    <source>
        <dbReference type="Proteomes" id="UP000460221"/>
    </source>
</evidence>
<evidence type="ECO:0000256" key="1">
    <source>
        <dbReference type="ARBA" id="ARBA00001933"/>
    </source>
</evidence>
<dbReference type="Gene3D" id="3.40.640.10">
    <property type="entry name" value="Type I PLP-dependent aspartate aminotransferase-like (Major domain)"/>
    <property type="match status" value="1"/>
</dbReference>
<dbReference type="AlphaFoldDB" id="A0A7K1FIM1"/>
<keyword evidence="7" id="KW-0032">Aminotransferase</keyword>
<dbReference type="InterPro" id="IPR015421">
    <property type="entry name" value="PyrdxlP-dep_Trfase_major"/>
</dbReference>
<evidence type="ECO:0000259" key="6">
    <source>
        <dbReference type="Pfam" id="PF00155"/>
    </source>
</evidence>
<dbReference type="EC" id="4.4.1.13" evidence="2"/>
<dbReference type="InterPro" id="IPR004839">
    <property type="entry name" value="Aminotransferase_I/II_large"/>
</dbReference>
<name>A0A7K1FIM1_9ACTN</name>
<dbReference type="CDD" id="cd00609">
    <property type="entry name" value="AAT_like"/>
    <property type="match status" value="1"/>
</dbReference>
<keyword evidence="3" id="KW-0663">Pyridoxal phosphate</keyword>
<dbReference type="EMBL" id="WLYK01000001">
    <property type="protein sequence ID" value="MTD13975.1"/>
    <property type="molecule type" value="Genomic_DNA"/>
</dbReference>
<evidence type="ECO:0000256" key="5">
    <source>
        <dbReference type="ARBA" id="ARBA00037974"/>
    </source>
</evidence>
<dbReference type="GO" id="GO:0030170">
    <property type="term" value="F:pyridoxal phosphate binding"/>
    <property type="evidence" value="ECO:0007669"/>
    <property type="project" value="InterPro"/>
</dbReference>
<dbReference type="RefSeq" id="WP_154767699.1">
    <property type="nucleotide sequence ID" value="NZ_WLYK01000001.1"/>
</dbReference>
<gene>
    <name evidence="7" type="ORF">GIS00_08465</name>
</gene>
<dbReference type="PANTHER" id="PTHR43525">
    <property type="entry name" value="PROTEIN MALY"/>
    <property type="match status" value="1"/>
</dbReference>
<sequence length="388" mass="41916">MSDQPAFANSKEEAGRRRGVKWQLFGPDVLPAWVADLDVQVPEFVRSAVLDVLDRHELGYPSWDLPPVSPLADAFAGRMSDRYGWSPDPTRVRGVNDLVQAVQLLIDLTTPPGAPVLLPTPAYPPFVEGPALLGRRLVPVPADVVDGRYVWDPDGFREAAATGARVLVLVNPQNPTGRVLNRDELEQVAEIALAHDLWVIADEIHAELVHAPHRHLPFASLGPEVAARTITVTSAGKSFNLAGMSTAVVHLGPDEVLRRWDEVPARTGAPNVLGVAATLAAWQHGDAWLAALGRQLSDRRDQVGAWVRLTAGVDWIPPEATYLGWLDCRGLPWPDPAAVFLEHGVAVNPGHDFGPGAGGFVRLNFGTGPALLQEILDRMGRAVVESGR</sequence>
<dbReference type="Proteomes" id="UP000460221">
    <property type="component" value="Unassembled WGS sequence"/>
</dbReference>
<dbReference type="GO" id="GO:0008483">
    <property type="term" value="F:transaminase activity"/>
    <property type="evidence" value="ECO:0007669"/>
    <property type="project" value="UniProtKB-KW"/>
</dbReference>
<dbReference type="GO" id="GO:0047804">
    <property type="term" value="F:cysteine-S-conjugate beta-lyase activity"/>
    <property type="evidence" value="ECO:0007669"/>
    <property type="project" value="UniProtKB-EC"/>
</dbReference>
<comment type="caution">
    <text evidence="7">The sequence shown here is derived from an EMBL/GenBank/DDBJ whole genome shotgun (WGS) entry which is preliminary data.</text>
</comment>
<evidence type="ECO:0000313" key="7">
    <source>
        <dbReference type="EMBL" id="MTD13975.1"/>
    </source>
</evidence>
<comment type="cofactor">
    <cofactor evidence="1">
        <name>pyridoxal 5'-phosphate</name>
        <dbReference type="ChEBI" id="CHEBI:597326"/>
    </cofactor>
</comment>
<evidence type="ECO:0000256" key="3">
    <source>
        <dbReference type="ARBA" id="ARBA00022898"/>
    </source>
</evidence>
<evidence type="ECO:0000256" key="4">
    <source>
        <dbReference type="ARBA" id="ARBA00023239"/>
    </source>
</evidence>
<proteinExistence type="inferred from homology"/>
<keyword evidence="7" id="KW-0808">Transferase</keyword>
<evidence type="ECO:0000256" key="2">
    <source>
        <dbReference type="ARBA" id="ARBA00012224"/>
    </source>
</evidence>
<keyword evidence="4" id="KW-0456">Lyase</keyword>
<protein>
    <recommendedName>
        <fullName evidence="2">cysteine-S-conjugate beta-lyase</fullName>
        <ecNumber evidence="2">4.4.1.13</ecNumber>
    </recommendedName>
</protein>
<reference evidence="7 8" key="1">
    <citation type="submission" date="2019-11" db="EMBL/GenBank/DDBJ databases">
        <authorList>
            <person name="Jiang L.-Q."/>
        </authorList>
    </citation>
    <scope>NUCLEOTIDE SEQUENCE [LARGE SCALE GENOMIC DNA]</scope>
    <source>
        <strain evidence="7 8">YIM 132087</strain>
    </source>
</reference>
<feature type="domain" description="Aminotransferase class I/classII large" evidence="6">
    <location>
        <begin position="44"/>
        <end position="378"/>
    </location>
</feature>
<dbReference type="PANTHER" id="PTHR43525:SF1">
    <property type="entry name" value="PROTEIN MALY"/>
    <property type="match status" value="1"/>
</dbReference>
<dbReference type="Pfam" id="PF00155">
    <property type="entry name" value="Aminotran_1_2"/>
    <property type="match status" value="1"/>
</dbReference>
<dbReference type="InterPro" id="IPR051798">
    <property type="entry name" value="Class-II_PLP-Dep_Aminotrans"/>
</dbReference>